<comment type="similarity">
    <text evidence="1">Belongs to the glycosyltransferase group 1 family. Glycosyltransferase 4 subfamily.</text>
</comment>
<accession>A0ABV8B5W8</accession>
<sequence>MKIALFTDTFAPDVNGVANTLKRFTDYLKTKNSPFLVFAPESTNHNLFSAQIYRFASLPFFLYPECRLALPNMLKMKASLQAFQPDIIHVATPFNIGLCGLHYAKKMNIPIVGSYHTDFDQYLKYYDLEFLSPLLWKYMNWFHRPLRTLFVPSQSTKEQLHRHGFTNISIWSRGVDHTLFHPHYDRFDVRIRYNIKRPYILTYVGRLAPEKNLQLLMNIARSLPPHIKHQVHWLIVGDGPLKEKLHKEALEHMTFTGFLQGEQLARVYAASDLFVFPSVTETFGNVILESLASGTPAIAANAGGVKHILQHDRTGYLCNPDSVEQFVHYISLCLENLHKRMQLSHQARQYALTQTWETIFDGLLAQYELAVADQTQSIQLA</sequence>
<reference evidence="5" key="1">
    <citation type="journal article" date="2019" name="Int. J. Syst. Evol. Microbiol.">
        <title>The Global Catalogue of Microorganisms (GCM) 10K type strain sequencing project: providing services to taxonomists for standard genome sequencing and annotation.</title>
        <authorList>
            <consortium name="The Broad Institute Genomics Platform"/>
            <consortium name="The Broad Institute Genome Sequencing Center for Infectious Disease"/>
            <person name="Wu L."/>
            <person name="Ma J."/>
        </authorList>
    </citation>
    <scope>NUCLEOTIDE SEQUENCE [LARGE SCALE GENOMIC DNA]</scope>
    <source>
        <strain evidence="5">CCUG 61889</strain>
    </source>
</reference>
<feature type="domain" description="Glycosyl transferase family 1" evidence="2">
    <location>
        <begin position="194"/>
        <end position="349"/>
    </location>
</feature>
<evidence type="ECO:0000313" key="5">
    <source>
        <dbReference type="Proteomes" id="UP001595752"/>
    </source>
</evidence>
<dbReference type="Pfam" id="PF00534">
    <property type="entry name" value="Glycos_transf_1"/>
    <property type="match status" value="1"/>
</dbReference>
<dbReference type="InterPro" id="IPR028098">
    <property type="entry name" value="Glyco_trans_4-like_N"/>
</dbReference>
<organism evidence="4 5">
    <name type="scientific">Bacillus songklensis</name>
    <dbReference type="NCBI Taxonomy" id="1069116"/>
    <lineage>
        <taxon>Bacteria</taxon>
        <taxon>Bacillati</taxon>
        <taxon>Bacillota</taxon>
        <taxon>Bacilli</taxon>
        <taxon>Bacillales</taxon>
        <taxon>Bacillaceae</taxon>
        <taxon>Bacillus</taxon>
    </lineage>
</organism>
<dbReference type="EC" id="2.4.-.-" evidence="4"/>
<evidence type="ECO:0000256" key="1">
    <source>
        <dbReference type="ARBA" id="ARBA00009481"/>
    </source>
</evidence>
<dbReference type="RefSeq" id="WP_377916515.1">
    <property type="nucleotide sequence ID" value="NZ_JBHRZT010000059.1"/>
</dbReference>
<dbReference type="EMBL" id="JBHRZT010000059">
    <property type="protein sequence ID" value="MFC3884745.1"/>
    <property type="molecule type" value="Genomic_DNA"/>
</dbReference>
<evidence type="ECO:0000259" key="3">
    <source>
        <dbReference type="Pfam" id="PF13439"/>
    </source>
</evidence>
<dbReference type="InterPro" id="IPR001296">
    <property type="entry name" value="Glyco_trans_1"/>
</dbReference>
<name>A0ABV8B5W8_9BACI</name>
<keyword evidence="5" id="KW-1185">Reference proteome</keyword>
<dbReference type="GO" id="GO:0016757">
    <property type="term" value="F:glycosyltransferase activity"/>
    <property type="evidence" value="ECO:0007669"/>
    <property type="project" value="UniProtKB-KW"/>
</dbReference>
<gene>
    <name evidence="4" type="ORF">ACFOU2_15180</name>
</gene>
<protein>
    <submittedName>
        <fullName evidence="4">Glycosyltransferase family 4 protein</fullName>
        <ecNumber evidence="4">2.4.-.-</ecNumber>
    </submittedName>
</protein>
<proteinExistence type="inferred from homology"/>
<dbReference type="InterPro" id="IPR050194">
    <property type="entry name" value="Glycosyltransferase_grp1"/>
</dbReference>
<keyword evidence="4" id="KW-0328">Glycosyltransferase</keyword>
<evidence type="ECO:0000313" key="4">
    <source>
        <dbReference type="EMBL" id="MFC3884745.1"/>
    </source>
</evidence>
<dbReference type="Proteomes" id="UP001595752">
    <property type="component" value="Unassembled WGS sequence"/>
</dbReference>
<dbReference type="PANTHER" id="PTHR45947:SF3">
    <property type="entry name" value="SULFOQUINOVOSYL TRANSFERASE SQD2"/>
    <property type="match status" value="1"/>
</dbReference>
<keyword evidence="4" id="KW-0808">Transferase</keyword>
<dbReference type="Pfam" id="PF13439">
    <property type="entry name" value="Glyco_transf_4"/>
    <property type="match status" value="1"/>
</dbReference>
<feature type="domain" description="Glycosyltransferase subfamily 4-like N-terminal" evidence="3">
    <location>
        <begin position="14"/>
        <end position="177"/>
    </location>
</feature>
<comment type="caution">
    <text evidence="4">The sequence shown here is derived from an EMBL/GenBank/DDBJ whole genome shotgun (WGS) entry which is preliminary data.</text>
</comment>
<dbReference type="CDD" id="cd03814">
    <property type="entry name" value="GT4-like"/>
    <property type="match status" value="1"/>
</dbReference>
<evidence type="ECO:0000259" key="2">
    <source>
        <dbReference type="Pfam" id="PF00534"/>
    </source>
</evidence>
<dbReference type="SUPFAM" id="SSF53756">
    <property type="entry name" value="UDP-Glycosyltransferase/glycogen phosphorylase"/>
    <property type="match status" value="1"/>
</dbReference>
<dbReference type="Gene3D" id="3.40.50.2000">
    <property type="entry name" value="Glycogen Phosphorylase B"/>
    <property type="match status" value="2"/>
</dbReference>
<dbReference type="PANTHER" id="PTHR45947">
    <property type="entry name" value="SULFOQUINOVOSYL TRANSFERASE SQD2"/>
    <property type="match status" value="1"/>
</dbReference>